<dbReference type="NCBIfam" id="NF033745">
    <property type="entry name" value="class_C_sortase"/>
    <property type="match status" value="1"/>
</dbReference>
<comment type="caution">
    <text evidence="3">The sequence shown here is derived from an EMBL/GenBank/DDBJ whole genome shotgun (WGS) entry which is preliminary data.</text>
</comment>
<evidence type="ECO:0000256" key="1">
    <source>
        <dbReference type="ARBA" id="ARBA00022801"/>
    </source>
</evidence>
<evidence type="ECO:0000313" key="4">
    <source>
        <dbReference type="Proteomes" id="UP001549162"/>
    </source>
</evidence>
<organism evidence="3 4">
    <name type="scientific">Peptoniphilus olsenii</name>
    <dbReference type="NCBI Taxonomy" id="411570"/>
    <lineage>
        <taxon>Bacteria</taxon>
        <taxon>Bacillati</taxon>
        <taxon>Bacillota</taxon>
        <taxon>Tissierellia</taxon>
        <taxon>Tissierellales</taxon>
        <taxon>Peptoniphilaceae</taxon>
        <taxon>Peptoniphilus</taxon>
    </lineage>
</organism>
<keyword evidence="2" id="KW-0472">Membrane</keyword>
<gene>
    <name evidence="3" type="ORF">ABID14_000697</name>
</gene>
<keyword evidence="1 3" id="KW-0378">Hydrolase</keyword>
<dbReference type="InterPro" id="IPR005754">
    <property type="entry name" value="Sortase"/>
</dbReference>
<dbReference type="InterPro" id="IPR023365">
    <property type="entry name" value="Sortase_dom-sf"/>
</dbReference>
<proteinExistence type="predicted"/>
<accession>A0ABV2J8F7</accession>
<dbReference type="Proteomes" id="UP001549162">
    <property type="component" value="Unassembled WGS sequence"/>
</dbReference>
<dbReference type="Pfam" id="PF04203">
    <property type="entry name" value="Sortase"/>
    <property type="match status" value="1"/>
</dbReference>
<keyword evidence="2" id="KW-1133">Transmembrane helix</keyword>
<dbReference type="NCBIfam" id="TIGR01076">
    <property type="entry name" value="sortase_fam"/>
    <property type="match status" value="1"/>
</dbReference>
<dbReference type="EC" id="3.4.22.70" evidence="3"/>
<dbReference type="GO" id="GO:0016787">
    <property type="term" value="F:hydrolase activity"/>
    <property type="evidence" value="ECO:0007669"/>
    <property type="project" value="UniProtKB-KW"/>
</dbReference>
<dbReference type="InterPro" id="IPR042002">
    <property type="entry name" value="Sortase_C"/>
</dbReference>
<keyword evidence="4" id="KW-1185">Reference proteome</keyword>
<name>A0ABV2J8F7_9FIRM</name>
<dbReference type="SUPFAM" id="SSF63817">
    <property type="entry name" value="Sortase"/>
    <property type="match status" value="1"/>
</dbReference>
<evidence type="ECO:0000256" key="2">
    <source>
        <dbReference type="SAM" id="Phobius"/>
    </source>
</evidence>
<dbReference type="RefSeq" id="WP_354367166.1">
    <property type="nucleotide sequence ID" value="NZ_JBEPMA010000003.1"/>
</dbReference>
<keyword evidence="2" id="KW-0812">Transmembrane</keyword>
<dbReference type="EMBL" id="JBEPMA010000003">
    <property type="protein sequence ID" value="MET3617069.1"/>
    <property type="molecule type" value="Genomic_DNA"/>
</dbReference>
<protein>
    <submittedName>
        <fullName evidence="3">Sortase A</fullName>
        <ecNumber evidence="3">3.4.22.70</ecNumber>
    </submittedName>
</protein>
<sequence>MFRDKINLILVIFLILGISLLLYPSIADLYNANKSTKIINEYNDSIKALSEKEIEDVFNKAKNYNQRLIKKRFSQDMSLSELKEYNSMLKFGANEAMAMVDIPSINIRLPIFHGTDEVTLQSALGHIEWTSLPVGGKSTHCVITGHRGLVSARLFTDLDQLIPGDVFTIRVLNRELFYKVDEITIVEPHEINNILIEKGKDYTTLLTCTPYGVNTHRLLVRGYRIDDLFDVSHVSAEAVRIKPFVVASIMTIPTALILGAIILIIDKNRRKR</sequence>
<reference evidence="3 4" key="1">
    <citation type="submission" date="2024-06" db="EMBL/GenBank/DDBJ databases">
        <title>Genomic Encyclopedia of Type Strains, Phase IV (KMG-IV): sequencing the most valuable type-strain genomes for metagenomic binning, comparative biology and taxonomic classification.</title>
        <authorList>
            <person name="Goeker M."/>
        </authorList>
    </citation>
    <scope>NUCLEOTIDE SEQUENCE [LARGE SCALE GENOMIC DNA]</scope>
    <source>
        <strain evidence="3 4">DSM 21460</strain>
    </source>
</reference>
<dbReference type="Gene3D" id="2.40.260.10">
    <property type="entry name" value="Sortase"/>
    <property type="match status" value="1"/>
</dbReference>
<dbReference type="CDD" id="cd05827">
    <property type="entry name" value="Sortase_C"/>
    <property type="match status" value="1"/>
</dbReference>
<evidence type="ECO:0000313" key="3">
    <source>
        <dbReference type="EMBL" id="MET3617069.1"/>
    </source>
</evidence>
<feature type="transmembrane region" description="Helical" evidence="2">
    <location>
        <begin position="244"/>
        <end position="265"/>
    </location>
</feature>